<dbReference type="AlphaFoldDB" id="A0A2A6M7I8"/>
<accession>A0A2A6M7I8</accession>
<name>A0A2A6M7I8_RHIFR</name>
<dbReference type="EMBL" id="NWTC01000001">
    <property type="protein sequence ID" value="PDT50406.1"/>
    <property type="molecule type" value="Genomic_DNA"/>
</dbReference>
<organism evidence="1 2">
    <name type="scientific">Rhizobium fredii</name>
    <name type="common">Sinorhizobium fredii</name>
    <dbReference type="NCBI Taxonomy" id="380"/>
    <lineage>
        <taxon>Bacteria</taxon>
        <taxon>Pseudomonadati</taxon>
        <taxon>Pseudomonadota</taxon>
        <taxon>Alphaproteobacteria</taxon>
        <taxon>Hyphomicrobiales</taxon>
        <taxon>Rhizobiaceae</taxon>
        <taxon>Sinorhizobium/Ensifer group</taxon>
        <taxon>Sinorhizobium</taxon>
    </lineage>
</organism>
<gene>
    <name evidence="1" type="ORF">CO661_01845</name>
</gene>
<reference evidence="1 2" key="1">
    <citation type="submission" date="2017-09" db="EMBL/GenBank/DDBJ databases">
        <title>Comparative genomics of rhizobia isolated from Phaseolus vulgaris in China.</title>
        <authorList>
            <person name="Tong W."/>
        </authorList>
    </citation>
    <scope>NUCLEOTIDE SEQUENCE [LARGE SCALE GENOMIC DNA]</scope>
    <source>
        <strain evidence="1 2">PCH1</strain>
    </source>
</reference>
<evidence type="ECO:0000313" key="2">
    <source>
        <dbReference type="Proteomes" id="UP000220353"/>
    </source>
</evidence>
<protein>
    <submittedName>
        <fullName evidence="1">Uncharacterized protein</fullName>
    </submittedName>
</protein>
<comment type="caution">
    <text evidence="1">The sequence shown here is derived from an EMBL/GenBank/DDBJ whole genome shotgun (WGS) entry which is preliminary data.</text>
</comment>
<sequence length="100" mass="11319">MQDSSAANGLSYSTRSAPFRRQVATFDLLRLIDLRAEVRPRFAQAMLPFQMQAKMARSVPGRCGRCGGLAGADPMADLCYRLRPINLRMYLSRQMEYQLS</sequence>
<proteinExistence type="predicted"/>
<evidence type="ECO:0000313" key="1">
    <source>
        <dbReference type="EMBL" id="PDT50406.1"/>
    </source>
</evidence>
<dbReference type="Proteomes" id="UP000220353">
    <property type="component" value="Unassembled WGS sequence"/>
</dbReference>